<evidence type="ECO:0000256" key="1">
    <source>
        <dbReference type="SAM" id="MobiDB-lite"/>
    </source>
</evidence>
<feature type="compositionally biased region" description="Low complexity" evidence="1">
    <location>
        <begin position="115"/>
        <end position="127"/>
    </location>
</feature>
<feature type="compositionally biased region" description="Polar residues" evidence="1">
    <location>
        <begin position="1497"/>
        <end position="1509"/>
    </location>
</feature>
<comment type="caution">
    <text evidence="2">The sequence shown here is derived from an EMBL/GenBank/DDBJ whole genome shotgun (WGS) entry which is preliminary data.</text>
</comment>
<feature type="region of interest" description="Disordered" evidence="1">
    <location>
        <begin position="2193"/>
        <end position="2218"/>
    </location>
</feature>
<feature type="compositionally biased region" description="Basic and acidic residues" evidence="1">
    <location>
        <begin position="255"/>
        <end position="264"/>
    </location>
</feature>
<feature type="compositionally biased region" description="Acidic residues" evidence="1">
    <location>
        <begin position="1334"/>
        <end position="1345"/>
    </location>
</feature>
<feature type="compositionally biased region" description="Low complexity" evidence="1">
    <location>
        <begin position="761"/>
        <end position="773"/>
    </location>
</feature>
<reference evidence="2 3" key="1">
    <citation type="journal article" date="2024" name="bioRxiv">
        <title>A reference genome for Trichogramma kaykai: A tiny desert-dwelling parasitoid wasp with competing sex-ratio distorters.</title>
        <authorList>
            <person name="Culotta J."/>
            <person name="Lindsey A.R."/>
        </authorList>
    </citation>
    <scope>NUCLEOTIDE SEQUENCE [LARGE SCALE GENOMIC DNA]</scope>
    <source>
        <strain evidence="2 3">KSX58</strain>
    </source>
</reference>
<feature type="region of interest" description="Disordered" evidence="1">
    <location>
        <begin position="290"/>
        <end position="309"/>
    </location>
</feature>
<feature type="region of interest" description="Disordered" evidence="1">
    <location>
        <begin position="1835"/>
        <end position="2094"/>
    </location>
</feature>
<dbReference type="EMBL" id="JBJJXI010000196">
    <property type="protein sequence ID" value="KAL3383432.1"/>
    <property type="molecule type" value="Genomic_DNA"/>
</dbReference>
<feature type="compositionally biased region" description="Polar residues" evidence="1">
    <location>
        <begin position="1058"/>
        <end position="1072"/>
    </location>
</feature>
<feature type="compositionally biased region" description="Basic and acidic residues" evidence="1">
    <location>
        <begin position="1571"/>
        <end position="1587"/>
    </location>
</feature>
<feature type="compositionally biased region" description="Low complexity" evidence="1">
    <location>
        <begin position="15"/>
        <end position="31"/>
    </location>
</feature>
<feature type="region of interest" description="Disordered" evidence="1">
    <location>
        <begin position="1546"/>
        <end position="1722"/>
    </location>
</feature>
<feature type="compositionally biased region" description="Low complexity" evidence="1">
    <location>
        <begin position="855"/>
        <end position="871"/>
    </location>
</feature>
<feature type="compositionally biased region" description="Basic and acidic residues" evidence="1">
    <location>
        <begin position="227"/>
        <end position="244"/>
    </location>
</feature>
<feature type="compositionally biased region" description="Polar residues" evidence="1">
    <location>
        <begin position="906"/>
        <end position="921"/>
    </location>
</feature>
<feature type="compositionally biased region" description="Polar residues" evidence="1">
    <location>
        <begin position="1785"/>
        <end position="1801"/>
    </location>
</feature>
<feature type="compositionally biased region" description="Basic and acidic residues" evidence="1">
    <location>
        <begin position="1936"/>
        <end position="1949"/>
    </location>
</feature>
<feature type="compositionally biased region" description="Polar residues" evidence="1">
    <location>
        <begin position="1189"/>
        <end position="1217"/>
    </location>
</feature>
<sequence length="2218" mass="247277">MPRAVRDSDDETELRSSVRTRVRAASTTSNTDSPRRSTRNMKASTVTGSSPESIDEAIQNTTGRATRSKTANLDKSIPAGSGRTLRSRMNSASSDVSENWTEPDVETLPKRVTRKAATSAAAASPRSLRTRAIRAVSEAKATPPAVRSRRVTRASSVDQGASETETPTPVKRRTRASMVPLQPTVFEEHEAKTKAYRSLENTVIEIDEDDDLVIPCSQTKRRSKVILKKEPQESEESKCVKELNIESENSTSDSSKIDEESMNDKSIKVAENKSTELIDEYSLESCAHSNNSTLKDKESTSSQSTAHKNIFHRDDPQITNKQIELINIEDDKLVKYVEFSSVEQLSNYSSDSVIEVCDQFKKKSDTLLEMKKVTVTLNRNDVSEILAEKVKKDTLKSLIPDSIEDISYGSNNDETAFIQNTQLSDVIINAPCAKLEESIASDNSDIEIVEALDSESNEITVDSNVNHNFVMDEYKVETNQFVDVEMLDSSEIKQQNTGSNDLSKNLELINEVNDKIVIETENDESLSNDCDSRDNIQASPSKDEVTELKNVESIVYNTSDAIDTNTLSVELNDASHQTYTNTSTQTNKDDIIDIVIENVRTIPNDENSIDSVEIQEFKIETLYNDNDAMELVLQDDPDPVNSTSNDGVSCTVTEAEGAALSCSPNKSERNTSDSPLKSQVEKTSQIPDSDTEDEDHLFQDINEEEWIAQKEKSSQKNNEDQSSSKDTSYEYREDEENKSPNKLSNSRLENSTSKTENTFENINSSNLKDSLNKSTRKSMSKNSVQQISLMEVDEDSQNEADISMESQKKDSTRKSMNKSKKLEDSENEMTSTNIFDKSPKGKNQSNMDDDLDIQLSPKKSFNKSPSKNLNNRKSSQMNISAAQASPEKKLEKCLGKSPKNKKGISLNESLTQGTPTHSESSGIMVLSDMNNEHYSEGEIVAQFCPSSSPDELMKKIKKNRKSCQLEESVVTDNPESSPDKSSRKSLNSRKASPMKKLDVQASAEKTPNKSLKKSPKNRKSCQLEESVVTDNPESSPDKSSRKSLNNEKTSPMKELDVQASSEKTPNKSLKNSPKNRKSCQLEGSVVQDSSDGSSNKSFSKSPNNRKTSPMKELDEQEASPEKTSNKSLIKGQKSDEDSDNEEVSENEMQSSSHHKNDSKLEKESNSDKSNRKSIRKTPPKSNEDCANVESCSRKSLNKSTNKSLNASVISVKSTTKSMLEEPPERDDSDLTDQDKRLAENIEQMKTENPPKLDFSTLAQCDSSSDEENDAESQYIFEASSVSSNNGKNESETEDEKNSIDSDIANELNLAGDDIDQYEDDNEPADDCAPSNNESSDDEDDEEDFGDFIVPDDQVEESADSDSEEDKSEVDSEQESDEEAGDEPQDKKNVSISKVDDKNKSNNKSRNLLSDESSGSESDDEGTEKDDKKSPHVFMKNKSMNDSRKSIKDKSLNHSIKNKNISNIEQTKSEIKNMNKSEQNKSLDVSNFIKDKMANVSVKENQNKSISKSQDSSMDVDDNESESESELSVDTKSVEIIKDKSLDKSKLSIKNKSLNISKSGKDKSMNNSLATEPKDENIKKSLKDKSCNDSKSVFGKSLLNESKSSKNKDIDSSNSNSSGSALKKSDLESELCNQKEKPNDKSVNMSVKDKSLNISKSVKDKSLNISKSVKDKSLNISKNEKKNKKSLESLSGSDIELQNIDSSPGSESEEGEDSYHIVDADDMNPLKSKNKKLLIECSTPKPGVMKKTERFSNASDSFYEDKSSIAKSKRKSGSLNDLSETKGVTKISTENASKSILDTNETPDALKSRQKWKLIPLNQSALPSGVDTPVTKFLKKAKLNDSLPALPLQDTREEAEDKKSEKKKSKNDTSAQDEVLNHSNEHKNLKRKSLVNVSKVSENSIIAVDEKSKRVEEKQSDSEINTVKEKKKNKKNKNKNKNKESDLKVVETIEKQSQLVEDVSESKQKKKKKNKEIKSVEKEVDDTIKIEENLKKNKRKLTDVEDSSKQIKKQKSKHEATTSENDETLKLALRTLEKLNSKGLKKPKKAKSPVMSDSDDEAPESLDVKKARESAMAAMKSAAESVKMMKEARRKKHEEIIERKSVKRLPDDFLNELDEQPVQHREKRRKINKNDERAIMPSKSMFSPGKMIPQNLKVEDAYVPLSSAGGTTEFGVVDLEKAKKVTKKSSAFSFRDKMLSRNQRMPMKSYLSQQLKSKSKSSL</sequence>
<feature type="compositionally biased region" description="Polar residues" evidence="1">
    <location>
        <begin position="740"/>
        <end position="760"/>
    </location>
</feature>
<keyword evidence="3" id="KW-1185">Reference proteome</keyword>
<feature type="compositionally biased region" description="Low complexity" evidence="1">
    <location>
        <begin position="2069"/>
        <end position="2081"/>
    </location>
</feature>
<dbReference type="Proteomes" id="UP001627154">
    <property type="component" value="Unassembled WGS sequence"/>
</dbReference>
<feature type="region of interest" description="Disordered" evidence="1">
    <location>
        <begin position="955"/>
        <end position="1465"/>
    </location>
</feature>
<feature type="compositionally biased region" description="Low complexity" evidence="1">
    <location>
        <begin position="1611"/>
        <end position="1621"/>
    </location>
</feature>
<feature type="compositionally biased region" description="Polar residues" evidence="1">
    <location>
        <begin position="40"/>
        <end position="73"/>
    </location>
</feature>
<protein>
    <submittedName>
        <fullName evidence="2">Uncharacterized protein</fullName>
    </submittedName>
</protein>
<feature type="compositionally biased region" description="Polar residues" evidence="1">
    <location>
        <begin position="87"/>
        <end position="100"/>
    </location>
</feature>
<feature type="compositionally biased region" description="Low complexity" evidence="1">
    <location>
        <begin position="1083"/>
        <end position="1106"/>
    </location>
</feature>
<organism evidence="2 3">
    <name type="scientific">Trichogramma kaykai</name>
    <dbReference type="NCBI Taxonomy" id="54128"/>
    <lineage>
        <taxon>Eukaryota</taxon>
        <taxon>Metazoa</taxon>
        <taxon>Ecdysozoa</taxon>
        <taxon>Arthropoda</taxon>
        <taxon>Hexapoda</taxon>
        <taxon>Insecta</taxon>
        <taxon>Pterygota</taxon>
        <taxon>Neoptera</taxon>
        <taxon>Endopterygota</taxon>
        <taxon>Hymenoptera</taxon>
        <taxon>Apocrita</taxon>
        <taxon>Proctotrupomorpha</taxon>
        <taxon>Chalcidoidea</taxon>
        <taxon>Trichogrammatidae</taxon>
        <taxon>Trichogramma</taxon>
    </lineage>
</organism>
<feature type="region of interest" description="Disordered" evidence="1">
    <location>
        <begin position="658"/>
        <end position="693"/>
    </location>
</feature>
<feature type="compositionally biased region" description="Basic and acidic residues" evidence="1">
    <location>
        <begin position="1383"/>
        <end position="1399"/>
    </location>
</feature>
<feature type="compositionally biased region" description="Basic and acidic residues" evidence="1">
    <location>
        <begin position="1903"/>
        <end position="1916"/>
    </location>
</feature>
<feature type="region of interest" description="Disordered" evidence="1">
    <location>
        <begin position="1738"/>
        <end position="1804"/>
    </location>
</feature>
<feature type="region of interest" description="Disordered" evidence="1">
    <location>
        <begin position="223"/>
        <end position="264"/>
    </location>
</feature>
<proteinExistence type="predicted"/>
<feature type="compositionally biased region" description="Basic and acidic residues" evidence="1">
    <location>
        <begin position="1646"/>
        <end position="1672"/>
    </location>
</feature>
<feature type="compositionally biased region" description="Low complexity" evidence="1">
    <location>
        <begin position="1547"/>
        <end position="1557"/>
    </location>
</feature>
<gene>
    <name evidence="2" type="ORF">TKK_020621</name>
</gene>
<feature type="region of interest" description="Disordered" evidence="1">
    <location>
        <begin position="709"/>
        <end position="922"/>
    </location>
</feature>
<feature type="compositionally biased region" description="Basic and acidic residues" evidence="1">
    <location>
        <begin position="2082"/>
        <end position="2094"/>
    </location>
</feature>
<feature type="region of interest" description="Disordered" evidence="1">
    <location>
        <begin position="1"/>
        <end position="175"/>
    </location>
</feature>
<feature type="region of interest" description="Disordered" evidence="1">
    <location>
        <begin position="1493"/>
        <end position="1534"/>
    </location>
</feature>
<feature type="compositionally biased region" description="Basic and acidic residues" evidence="1">
    <location>
        <begin position="1849"/>
        <end position="1859"/>
    </location>
</feature>
<feature type="compositionally biased region" description="Acidic residues" evidence="1">
    <location>
        <begin position="1312"/>
        <end position="1325"/>
    </location>
</feature>
<feature type="compositionally biased region" description="Basic and acidic residues" evidence="1">
    <location>
        <begin position="1109"/>
        <end position="1124"/>
    </location>
</feature>
<feature type="compositionally biased region" description="Polar residues" evidence="1">
    <location>
        <begin position="158"/>
        <end position="167"/>
    </location>
</feature>
<feature type="compositionally biased region" description="Acidic residues" evidence="1">
    <location>
        <begin position="1221"/>
        <end position="1231"/>
    </location>
</feature>
<feature type="compositionally biased region" description="Polar residues" evidence="1">
    <location>
        <begin position="1890"/>
        <end position="1899"/>
    </location>
</feature>
<feature type="compositionally biased region" description="Acidic residues" evidence="1">
    <location>
        <begin position="1352"/>
        <end position="1382"/>
    </location>
</feature>
<feature type="compositionally biased region" description="Low complexity" evidence="1">
    <location>
        <begin position="1452"/>
        <end position="1463"/>
    </location>
</feature>
<feature type="compositionally biased region" description="Basic and acidic residues" evidence="1">
    <location>
        <begin position="1154"/>
        <end position="1170"/>
    </location>
</feature>
<accession>A0ABD2VSA2</accession>
<feature type="compositionally biased region" description="Polar residues" evidence="1">
    <location>
        <begin position="828"/>
        <end position="846"/>
    </location>
</feature>
<feature type="compositionally biased region" description="Polar residues" evidence="1">
    <location>
        <begin position="672"/>
        <end position="688"/>
    </location>
</feature>
<feature type="compositionally biased region" description="Basic residues" evidence="1">
    <location>
        <begin position="1010"/>
        <end position="1019"/>
    </location>
</feature>
<feature type="compositionally biased region" description="Acidic residues" evidence="1">
    <location>
        <begin position="1136"/>
        <end position="1145"/>
    </location>
</feature>
<feature type="compositionally biased region" description="Low complexity" evidence="1">
    <location>
        <begin position="2203"/>
        <end position="2218"/>
    </location>
</feature>
<feature type="compositionally biased region" description="Acidic residues" evidence="1">
    <location>
        <begin position="1513"/>
        <end position="1526"/>
    </location>
</feature>
<evidence type="ECO:0000313" key="2">
    <source>
        <dbReference type="EMBL" id="KAL3383432.1"/>
    </source>
</evidence>
<feature type="compositionally biased region" description="Basic and acidic residues" evidence="1">
    <location>
        <begin position="1438"/>
        <end position="1451"/>
    </location>
</feature>
<evidence type="ECO:0000313" key="3">
    <source>
        <dbReference type="Proteomes" id="UP001627154"/>
    </source>
</evidence>
<name>A0ABD2VSA2_9HYME</name>
<feature type="compositionally biased region" description="Polar residues" evidence="1">
    <location>
        <begin position="872"/>
        <end position="883"/>
    </location>
</feature>
<feature type="compositionally biased region" description="Basic and acidic residues" evidence="1">
    <location>
        <begin position="709"/>
        <end position="739"/>
    </location>
</feature>
<feature type="compositionally biased region" description="Basic and acidic residues" evidence="1">
    <location>
        <begin position="1622"/>
        <end position="1639"/>
    </location>
</feature>
<feature type="compositionally biased region" description="Basic and acidic residues" evidence="1">
    <location>
        <begin position="1232"/>
        <end position="1250"/>
    </location>
</feature>
<feature type="compositionally biased region" description="Low complexity" evidence="1">
    <location>
        <begin position="1401"/>
        <end position="1415"/>
    </location>
</feature>
<feature type="compositionally biased region" description="Basic residues" evidence="1">
    <location>
        <begin position="1924"/>
        <end position="1935"/>
    </location>
</feature>
<feature type="region of interest" description="Disordered" evidence="1">
    <location>
        <begin position="2112"/>
        <end position="2145"/>
    </location>
</feature>
<feature type="compositionally biased region" description="Basic and acidic residues" evidence="1">
    <location>
        <begin position="1971"/>
        <end position="2004"/>
    </location>
</feature>